<dbReference type="STRING" id="210143.A0A1R3JRL9"/>
<feature type="transmembrane region" description="Helical" evidence="7">
    <location>
        <begin position="130"/>
        <end position="148"/>
    </location>
</feature>
<feature type="transmembrane region" description="Helical" evidence="7">
    <location>
        <begin position="315"/>
        <end position="340"/>
    </location>
</feature>
<dbReference type="EMBL" id="AWWV01007229">
    <property type="protein sequence ID" value="OMO97337.1"/>
    <property type="molecule type" value="Genomic_DNA"/>
</dbReference>
<gene>
    <name evidence="8" type="ORF">CCACVL1_04602</name>
</gene>
<feature type="transmembrane region" description="Helical" evidence="7">
    <location>
        <begin position="160"/>
        <end position="187"/>
    </location>
</feature>
<evidence type="ECO:0000313" key="8">
    <source>
        <dbReference type="EMBL" id="OMO97337.1"/>
    </source>
</evidence>
<dbReference type="InterPro" id="IPR019634">
    <property type="entry name" value="Uncharacterised_Ycf49"/>
</dbReference>
<evidence type="ECO:0000256" key="1">
    <source>
        <dbReference type="ARBA" id="ARBA00004119"/>
    </source>
</evidence>
<dbReference type="GO" id="GO:0016020">
    <property type="term" value="C:membrane"/>
    <property type="evidence" value="ECO:0007669"/>
    <property type="project" value="UniProtKB-SubCell"/>
</dbReference>
<protein>
    <submittedName>
        <fullName evidence="8">Bile acid:sodium symporter</fullName>
    </submittedName>
</protein>
<organism evidence="8 9">
    <name type="scientific">Corchorus capsularis</name>
    <name type="common">Jute</name>
    <dbReference type="NCBI Taxonomy" id="210143"/>
    <lineage>
        <taxon>Eukaryota</taxon>
        <taxon>Viridiplantae</taxon>
        <taxon>Streptophyta</taxon>
        <taxon>Embryophyta</taxon>
        <taxon>Tracheophyta</taxon>
        <taxon>Spermatophyta</taxon>
        <taxon>Magnoliopsida</taxon>
        <taxon>eudicotyledons</taxon>
        <taxon>Gunneridae</taxon>
        <taxon>Pentapetalae</taxon>
        <taxon>rosids</taxon>
        <taxon>malvids</taxon>
        <taxon>Malvales</taxon>
        <taxon>Malvaceae</taxon>
        <taxon>Grewioideae</taxon>
        <taxon>Apeibeae</taxon>
        <taxon>Corchorus</taxon>
    </lineage>
</organism>
<reference evidence="8 9" key="1">
    <citation type="submission" date="2013-09" db="EMBL/GenBank/DDBJ databases">
        <title>Corchorus capsularis genome sequencing.</title>
        <authorList>
            <person name="Alam M."/>
            <person name="Haque M.S."/>
            <person name="Islam M.S."/>
            <person name="Emdad E.M."/>
            <person name="Islam M.M."/>
            <person name="Ahmed B."/>
            <person name="Halim A."/>
            <person name="Hossen Q.M.M."/>
            <person name="Hossain M.Z."/>
            <person name="Ahmed R."/>
            <person name="Khan M.M."/>
            <person name="Islam R."/>
            <person name="Rashid M.M."/>
            <person name="Khan S.A."/>
            <person name="Rahman M.S."/>
            <person name="Alam M."/>
        </authorList>
    </citation>
    <scope>NUCLEOTIDE SEQUENCE [LARGE SCALE GENOMIC DNA]</scope>
    <source>
        <strain evidence="9">cv. CVL-1</strain>
        <tissue evidence="8">Whole seedling</tissue>
    </source>
</reference>
<dbReference type="InterPro" id="IPR004710">
    <property type="entry name" value="Bilac:Na_transpt"/>
</dbReference>
<proteinExistence type="inferred from homology"/>
<dbReference type="Proteomes" id="UP000188268">
    <property type="component" value="Unassembled WGS sequence"/>
</dbReference>
<keyword evidence="5 7" id="KW-1133">Transmembrane helix</keyword>
<name>A0A1R3JRL9_COCAP</name>
<keyword evidence="9" id="KW-1185">Reference proteome</keyword>
<dbReference type="InterPro" id="IPR002657">
    <property type="entry name" value="BilAc:Na_symport/Acr3"/>
</dbReference>
<evidence type="ECO:0000256" key="3">
    <source>
        <dbReference type="ARBA" id="ARBA00006528"/>
    </source>
</evidence>
<sequence length="624" mass="67699">MSSTTGQLLIQRPRFNHVYLQDNRFHLPKQVQFPVLPLNSHVPVPVLSISQFGSSRFLVCKCASEKFSSSFEREPGQGYRPEPNQIVKQNKGSIVEILKQSNSILPHVVLASTILALVYPPSFTWFTSRYYAPALGFLMFAVGVNSSEKDFIEAFKRPDAIFAGYVGQFVVKPLLGYIFGIIAVSVFGLPTPLGAGIMLVSCVSGAQLSNYATFLTDPPLAPLSIVMTSLSTATAVFVTPMLSLLLIGKRLPVDVMGMVSSILQIVIAPIAAGLLLNRLFPRLCEAIRPFLPPLSVLDTAFCVGAPLAININSVLSPFGLTVSLLIVAFHTSAFVAGHFLSGHLFRKAPDVKALQRTLSYETGMQSSLLALALANRFFQDPLVGVPPAISFIQNGMATLLSGDLEYHAPCFKSVYNVKKRKSDQREKSPPKSSTMASMALLCSPATPIVKPTYSAPILHKPEIRPKTRQLAAKVLTRRLIWNQGTVLGLVGSGLVLALVDPASASELPPLFLGSSLQLSEPANALSLPTWAIHVSSVVEWITAMALVWQYGEKSGFESWKGLSWGMVPLLGGAFCACTWHFFYNSESLEVLVAIQAALTVIGNATMCIAAFRIYKLSQERSPKL</sequence>
<feature type="transmembrane region" description="Helical" evidence="7">
    <location>
        <begin position="479"/>
        <end position="499"/>
    </location>
</feature>
<comment type="caution">
    <text evidence="8">The sequence shown here is derived from an EMBL/GenBank/DDBJ whole genome shotgun (WGS) entry which is preliminary data.</text>
</comment>
<feature type="transmembrane region" description="Helical" evidence="7">
    <location>
        <begin position="104"/>
        <end position="124"/>
    </location>
</feature>
<dbReference type="InterPro" id="IPR038770">
    <property type="entry name" value="Na+/solute_symporter_sf"/>
</dbReference>
<accession>A0A1R3JRL9</accession>
<feature type="transmembrane region" description="Helical" evidence="7">
    <location>
        <begin position="289"/>
        <end position="309"/>
    </location>
</feature>
<dbReference type="AlphaFoldDB" id="A0A1R3JRL9"/>
<keyword evidence="6 7" id="KW-0472">Membrane</keyword>
<evidence type="ECO:0000256" key="5">
    <source>
        <dbReference type="ARBA" id="ARBA00022989"/>
    </source>
</evidence>
<feature type="transmembrane region" description="Helical" evidence="7">
    <location>
        <begin position="225"/>
        <end position="247"/>
    </location>
</feature>
<dbReference type="GO" id="GO:0009941">
    <property type="term" value="C:chloroplast envelope"/>
    <property type="evidence" value="ECO:0007669"/>
    <property type="project" value="UniProtKB-SubCell"/>
</dbReference>
<evidence type="ECO:0000256" key="6">
    <source>
        <dbReference type="ARBA" id="ARBA00023136"/>
    </source>
</evidence>
<dbReference type="PANTHER" id="PTHR10361">
    <property type="entry name" value="SODIUM-BILE ACID COTRANSPORTER"/>
    <property type="match status" value="1"/>
</dbReference>
<evidence type="ECO:0000256" key="2">
    <source>
        <dbReference type="ARBA" id="ARBA00004141"/>
    </source>
</evidence>
<feature type="transmembrane region" description="Helical" evidence="7">
    <location>
        <begin position="259"/>
        <end position="277"/>
    </location>
</feature>
<dbReference type="OMA" id="RCAKVEN"/>
<feature type="transmembrane region" description="Helical" evidence="7">
    <location>
        <begin position="594"/>
        <end position="614"/>
    </location>
</feature>
<dbReference type="Pfam" id="PF01758">
    <property type="entry name" value="SBF"/>
    <property type="match status" value="1"/>
</dbReference>
<feature type="transmembrane region" description="Helical" evidence="7">
    <location>
        <begin position="193"/>
        <end position="213"/>
    </location>
</feature>
<evidence type="ECO:0000313" key="9">
    <source>
        <dbReference type="Proteomes" id="UP000188268"/>
    </source>
</evidence>
<comment type="similarity">
    <text evidence="3">Belongs to the bile acid:sodium symporter (BASS) (TC 2.A.28) family.</text>
</comment>
<evidence type="ECO:0000256" key="4">
    <source>
        <dbReference type="ARBA" id="ARBA00022692"/>
    </source>
</evidence>
<dbReference type="Gramene" id="OMO97337">
    <property type="protein sequence ID" value="OMO97337"/>
    <property type="gene ID" value="CCACVL1_04602"/>
</dbReference>
<evidence type="ECO:0000256" key="7">
    <source>
        <dbReference type="SAM" id="Phobius"/>
    </source>
</evidence>
<feature type="transmembrane region" description="Helical" evidence="7">
    <location>
        <begin position="530"/>
        <end position="550"/>
    </location>
</feature>
<feature type="transmembrane region" description="Helical" evidence="7">
    <location>
        <begin position="562"/>
        <end position="582"/>
    </location>
</feature>
<dbReference type="OrthoDB" id="203097at2759"/>
<dbReference type="PANTHER" id="PTHR10361:SF30">
    <property type="entry name" value="SODIUM_METABOLITE COTRANSPORTER BASS6, CHLOROPLASTIC-RELATED"/>
    <property type="match status" value="1"/>
</dbReference>
<comment type="subcellular location">
    <subcellularLocation>
        <location evidence="2">Membrane</location>
        <topology evidence="2">Multi-pass membrane protein</topology>
    </subcellularLocation>
    <subcellularLocation>
        <location evidence="1">Plastid</location>
        <location evidence="1">Chloroplast envelope</location>
    </subcellularLocation>
</comment>
<keyword evidence="4 7" id="KW-0812">Transmembrane</keyword>
<dbReference type="Gene3D" id="1.20.1530.20">
    <property type="match status" value="1"/>
</dbReference>
<dbReference type="Pfam" id="PF10693">
    <property type="entry name" value="DUF2499"/>
    <property type="match status" value="1"/>
</dbReference>